<dbReference type="PROSITE" id="PS50977">
    <property type="entry name" value="HTH_TETR_2"/>
    <property type="match status" value="1"/>
</dbReference>
<dbReference type="Pfam" id="PF00440">
    <property type="entry name" value="TetR_N"/>
    <property type="match status" value="1"/>
</dbReference>
<dbReference type="InterPro" id="IPR001647">
    <property type="entry name" value="HTH_TetR"/>
</dbReference>
<keyword evidence="1" id="KW-0805">Transcription regulation</keyword>
<evidence type="ECO:0000259" key="5">
    <source>
        <dbReference type="PROSITE" id="PS50977"/>
    </source>
</evidence>
<evidence type="ECO:0000256" key="2">
    <source>
        <dbReference type="ARBA" id="ARBA00023125"/>
    </source>
</evidence>
<dbReference type="InterPro" id="IPR050109">
    <property type="entry name" value="HTH-type_TetR-like_transc_reg"/>
</dbReference>
<dbReference type="EMBL" id="UGRU01000001">
    <property type="protein sequence ID" value="SUA44871.1"/>
    <property type="molecule type" value="Genomic_DNA"/>
</dbReference>
<dbReference type="InterPro" id="IPR004111">
    <property type="entry name" value="Repressor_TetR_C"/>
</dbReference>
<feature type="domain" description="HTH tetR-type" evidence="5">
    <location>
        <begin position="108"/>
        <end position="168"/>
    </location>
</feature>
<reference evidence="6 7" key="1">
    <citation type="submission" date="2018-06" db="EMBL/GenBank/DDBJ databases">
        <authorList>
            <consortium name="Pathogen Informatics"/>
            <person name="Doyle S."/>
        </authorList>
    </citation>
    <scope>NUCLEOTIDE SEQUENCE [LARGE SCALE GENOMIC DNA]</scope>
    <source>
        <strain evidence="6 7">NCTC13184</strain>
    </source>
</reference>
<evidence type="ECO:0000256" key="3">
    <source>
        <dbReference type="ARBA" id="ARBA00023163"/>
    </source>
</evidence>
<dbReference type="AlphaFoldDB" id="A0A378WWP1"/>
<dbReference type="SUPFAM" id="SSF48498">
    <property type="entry name" value="Tetracyclin repressor-like, C-terminal domain"/>
    <property type="match status" value="1"/>
</dbReference>
<dbReference type="InterPro" id="IPR009057">
    <property type="entry name" value="Homeodomain-like_sf"/>
</dbReference>
<dbReference type="PANTHER" id="PTHR30055">
    <property type="entry name" value="HTH-TYPE TRANSCRIPTIONAL REGULATOR RUTR"/>
    <property type="match status" value="1"/>
</dbReference>
<dbReference type="SUPFAM" id="SSF46689">
    <property type="entry name" value="Homeodomain-like"/>
    <property type="match status" value="1"/>
</dbReference>
<evidence type="ECO:0000256" key="1">
    <source>
        <dbReference type="ARBA" id="ARBA00023015"/>
    </source>
</evidence>
<dbReference type="RefSeq" id="WP_218021869.1">
    <property type="nucleotide sequence ID" value="NZ_JAJFOE010000001.1"/>
</dbReference>
<sequence length="335" mass="36248">MSLPGSRQDLDSTRTPLSILRDQLTRLDTPADELAAGLHPFVSGGASAGLFDGPTTTREDALLARRVFHHITNMFVKSVFVTNMFVTIGFVSEHRVVRSRRERPSKPALTRDRVVAAAVAVMRSDGLEKLTLRRLATELDTGPASLYVYFRNVADLHAAVLDELLASVDLGPVGAPGDWRERLEAVLSSYVGVLMQYPPLARSALLTRPSGPCYLDLVEALVALLREGGVEADRAAWAVDLLMQVTTATGAEQATRRENPRDGDEWDALVAAIENADVGRYPQIRDLGQLLLSGTGTTRMRWALSVLLNGILATALPAPTPASPSEIDTSEGERS</sequence>
<name>A0A378WWP1_9NOCA</name>
<evidence type="ECO:0000313" key="6">
    <source>
        <dbReference type="EMBL" id="SUA44871.1"/>
    </source>
</evidence>
<protein>
    <submittedName>
        <fullName evidence="6">Tetracycline repressor protein class D</fullName>
    </submittedName>
</protein>
<dbReference type="PANTHER" id="PTHR30055:SF151">
    <property type="entry name" value="TRANSCRIPTIONAL REGULATORY PROTEIN"/>
    <property type="match status" value="1"/>
</dbReference>
<dbReference type="InterPro" id="IPR036271">
    <property type="entry name" value="Tet_transcr_reg_TetR-rel_C_sf"/>
</dbReference>
<dbReference type="GO" id="GO:0045892">
    <property type="term" value="P:negative regulation of DNA-templated transcription"/>
    <property type="evidence" value="ECO:0007669"/>
    <property type="project" value="InterPro"/>
</dbReference>
<evidence type="ECO:0000313" key="7">
    <source>
        <dbReference type="Proteomes" id="UP000255082"/>
    </source>
</evidence>
<dbReference type="Proteomes" id="UP000255082">
    <property type="component" value="Unassembled WGS sequence"/>
</dbReference>
<gene>
    <name evidence="6" type="primary">tetR_5</name>
    <name evidence="6" type="ORF">NCTC13184_03393</name>
</gene>
<organism evidence="6 7">
    <name type="scientific">Nocardia africana</name>
    <dbReference type="NCBI Taxonomy" id="134964"/>
    <lineage>
        <taxon>Bacteria</taxon>
        <taxon>Bacillati</taxon>
        <taxon>Actinomycetota</taxon>
        <taxon>Actinomycetes</taxon>
        <taxon>Mycobacteriales</taxon>
        <taxon>Nocardiaceae</taxon>
        <taxon>Nocardia</taxon>
    </lineage>
</organism>
<keyword evidence="2 4" id="KW-0238">DNA-binding</keyword>
<dbReference type="GO" id="GO:0003700">
    <property type="term" value="F:DNA-binding transcription factor activity"/>
    <property type="evidence" value="ECO:0007669"/>
    <property type="project" value="TreeGrafter"/>
</dbReference>
<dbReference type="GO" id="GO:0000976">
    <property type="term" value="F:transcription cis-regulatory region binding"/>
    <property type="evidence" value="ECO:0007669"/>
    <property type="project" value="TreeGrafter"/>
</dbReference>
<keyword evidence="3" id="KW-0804">Transcription</keyword>
<proteinExistence type="predicted"/>
<feature type="DNA-binding region" description="H-T-H motif" evidence="4">
    <location>
        <begin position="131"/>
        <end position="150"/>
    </location>
</feature>
<evidence type="ECO:0000256" key="4">
    <source>
        <dbReference type="PROSITE-ProRule" id="PRU00335"/>
    </source>
</evidence>
<dbReference type="Pfam" id="PF02909">
    <property type="entry name" value="TetR_C_1"/>
    <property type="match status" value="1"/>
</dbReference>
<accession>A0A378WWP1</accession>
<dbReference type="Gene3D" id="1.10.357.10">
    <property type="entry name" value="Tetracycline Repressor, domain 2"/>
    <property type="match status" value="1"/>
</dbReference>